<dbReference type="Proteomes" id="UP000274907">
    <property type="component" value="Unassembled WGS sequence"/>
</dbReference>
<dbReference type="AlphaFoldDB" id="A0A430I118"/>
<evidence type="ECO:0000313" key="2">
    <source>
        <dbReference type="Proteomes" id="UP000274907"/>
    </source>
</evidence>
<dbReference type="InterPro" id="IPR019587">
    <property type="entry name" value="Polyketide_cyclase/dehydratase"/>
</dbReference>
<dbReference type="Gene3D" id="3.30.530.20">
    <property type="match status" value="1"/>
</dbReference>
<dbReference type="Pfam" id="PF10604">
    <property type="entry name" value="Polyketide_cyc2"/>
    <property type="match status" value="1"/>
</dbReference>
<comment type="caution">
    <text evidence="1">The sequence shown here is derived from an EMBL/GenBank/DDBJ whole genome shotgun (WGS) entry which is preliminary data.</text>
</comment>
<organism evidence="1 2">
    <name type="scientific">Corynebacterium hylobatis</name>
    <dbReference type="NCBI Taxonomy" id="1859290"/>
    <lineage>
        <taxon>Bacteria</taxon>
        <taxon>Bacillati</taxon>
        <taxon>Actinomycetota</taxon>
        <taxon>Actinomycetes</taxon>
        <taxon>Mycobacteriales</taxon>
        <taxon>Corynebacteriaceae</taxon>
        <taxon>Corynebacterium</taxon>
    </lineage>
</organism>
<dbReference type="OrthoDB" id="4618973at2"/>
<dbReference type="RefSeq" id="WP_126119635.1">
    <property type="nucleotide sequence ID" value="NZ_RXHJ01000002.1"/>
</dbReference>
<name>A0A430I118_9CORY</name>
<proteinExistence type="predicted"/>
<accession>A0A430I118</accession>
<reference evidence="1 2" key="1">
    <citation type="submission" date="2018-12" db="EMBL/GenBank/DDBJ databases">
        <title>YIM 101343 draft genome.</title>
        <authorList>
            <person name="Chen X."/>
        </authorList>
    </citation>
    <scope>NUCLEOTIDE SEQUENCE [LARGE SCALE GENOMIC DNA]</scope>
    <source>
        <strain evidence="1 2">YIM 101343</strain>
    </source>
</reference>
<dbReference type="SUPFAM" id="SSF55961">
    <property type="entry name" value="Bet v1-like"/>
    <property type="match status" value="1"/>
</dbReference>
<dbReference type="CDD" id="cd07812">
    <property type="entry name" value="SRPBCC"/>
    <property type="match status" value="1"/>
</dbReference>
<evidence type="ECO:0000313" key="1">
    <source>
        <dbReference type="EMBL" id="RSZ65539.1"/>
    </source>
</evidence>
<keyword evidence="2" id="KW-1185">Reference proteome</keyword>
<dbReference type="InterPro" id="IPR023393">
    <property type="entry name" value="START-like_dom_sf"/>
</dbReference>
<protein>
    <submittedName>
        <fullName evidence="1">SRPBCC family protein</fullName>
    </submittedName>
</protein>
<dbReference type="EMBL" id="RXHJ01000002">
    <property type="protein sequence ID" value="RSZ65539.1"/>
    <property type="molecule type" value="Genomic_DNA"/>
</dbReference>
<gene>
    <name evidence="1" type="ORF">EAH68_01940</name>
</gene>
<sequence length="166" mass="18551">MNQTLTTDTVERVIRASPEDIYAIVSDITRTPELSPEVIRARWIRGATGPEVGARFLAINSLGRIWTWPNLPVVITAEPGREFAISRTEPFFGTLEWRYECLPQGELTTLVRESYTVTRPLTRVAWFIIEKLIGSTDRAGELRSGMATTLGRLAELVEAPVPPPES</sequence>